<dbReference type="SUPFAM" id="SSF56281">
    <property type="entry name" value="Metallo-hydrolase/oxidoreductase"/>
    <property type="match status" value="1"/>
</dbReference>
<feature type="non-terminal residue" evidence="1">
    <location>
        <position position="102"/>
    </location>
</feature>
<organism evidence="1">
    <name type="scientific">marine sediment metagenome</name>
    <dbReference type="NCBI Taxonomy" id="412755"/>
    <lineage>
        <taxon>unclassified sequences</taxon>
        <taxon>metagenomes</taxon>
        <taxon>ecological metagenomes</taxon>
    </lineage>
</organism>
<dbReference type="InterPro" id="IPR036866">
    <property type="entry name" value="RibonucZ/Hydroxyglut_hydro"/>
</dbReference>
<gene>
    <name evidence="1" type="ORF">S06H3_57852</name>
</gene>
<evidence type="ECO:0000313" key="1">
    <source>
        <dbReference type="EMBL" id="GAI50331.1"/>
    </source>
</evidence>
<reference evidence="1" key="1">
    <citation type="journal article" date="2014" name="Front. Microbiol.">
        <title>High frequency of phylogenetically diverse reductive dehalogenase-homologous genes in deep subseafloor sedimentary metagenomes.</title>
        <authorList>
            <person name="Kawai M."/>
            <person name="Futagami T."/>
            <person name="Toyoda A."/>
            <person name="Takaki Y."/>
            <person name="Nishi S."/>
            <person name="Hori S."/>
            <person name="Arai W."/>
            <person name="Tsubouchi T."/>
            <person name="Morono Y."/>
            <person name="Uchiyama I."/>
            <person name="Ito T."/>
            <person name="Fujiyama A."/>
            <person name="Inagaki F."/>
            <person name="Takami H."/>
        </authorList>
    </citation>
    <scope>NUCLEOTIDE SEQUENCE</scope>
    <source>
        <strain evidence="1">Expedition CK06-06</strain>
    </source>
</reference>
<dbReference type="Gene3D" id="3.60.15.10">
    <property type="entry name" value="Ribonuclease Z/Hydroxyacylglutathione hydrolase-like"/>
    <property type="match status" value="1"/>
</dbReference>
<proteinExistence type="predicted"/>
<dbReference type="AlphaFoldDB" id="X1Q6F4"/>
<name>X1Q6F4_9ZZZZ</name>
<dbReference type="EMBL" id="BARV01037393">
    <property type="protein sequence ID" value="GAI50331.1"/>
    <property type="molecule type" value="Genomic_DNA"/>
</dbReference>
<accession>X1Q6F4</accession>
<sequence length="102" mass="11632">MLFTTTEHTFSYIADSRYFDGLCHSYSGELLIINVVRLEANHPFDHLSVPDAEHIITELKPKAAILTHFGRTMWQAKPWEVAQRLSQDTGVKVIAARDGMKF</sequence>
<protein>
    <recommendedName>
        <fullName evidence="2">Metallo-beta-lactamase domain-containing protein</fullName>
    </recommendedName>
</protein>
<evidence type="ECO:0008006" key="2">
    <source>
        <dbReference type="Google" id="ProtNLM"/>
    </source>
</evidence>
<comment type="caution">
    <text evidence="1">The sequence shown here is derived from an EMBL/GenBank/DDBJ whole genome shotgun (WGS) entry which is preliminary data.</text>
</comment>